<dbReference type="AlphaFoldDB" id="A0A562I204"/>
<evidence type="ECO:0000313" key="1">
    <source>
        <dbReference type="EMBL" id="TWH64693.1"/>
    </source>
</evidence>
<dbReference type="EMBL" id="VLKG01000007">
    <property type="protein sequence ID" value="TWH64693.1"/>
    <property type="molecule type" value="Genomic_DNA"/>
</dbReference>
<protein>
    <submittedName>
        <fullName evidence="1">Uncharacterized protein</fullName>
    </submittedName>
</protein>
<dbReference type="RefSeq" id="WP_281284843.1">
    <property type="nucleotide sequence ID" value="NZ_VLKG01000007.1"/>
</dbReference>
<name>A0A562I204_9GAMM</name>
<reference evidence="1 2" key="1">
    <citation type="submission" date="2019-07" db="EMBL/GenBank/DDBJ databases">
        <title>Genomic Encyclopedia of Type Strains, Phase I: the one thousand microbial genomes (KMG-I) project.</title>
        <authorList>
            <person name="Kyrpides N."/>
        </authorList>
    </citation>
    <scope>NUCLEOTIDE SEQUENCE [LARGE SCALE GENOMIC DNA]</scope>
    <source>
        <strain evidence="1 2">DSM 375</strain>
    </source>
</reference>
<organism evidence="1 2">
    <name type="scientific">Azomonas agilis</name>
    <dbReference type="NCBI Taxonomy" id="116849"/>
    <lineage>
        <taxon>Bacteria</taxon>
        <taxon>Pseudomonadati</taxon>
        <taxon>Pseudomonadota</taxon>
        <taxon>Gammaproteobacteria</taxon>
        <taxon>Pseudomonadales</taxon>
        <taxon>Pseudomonadaceae</taxon>
        <taxon>Azomonas</taxon>
    </lineage>
</organism>
<keyword evidence="2" id="KW-1185">Reference proteome</keyword>
<comment type="caution">
    <text evidence="1">The sequence shown here is derived from an EMBL/GenBank/DDBJ whole genome shotgun (WGS) entry which is preliminary data.</text>
</comment>
<accession>A0A562I204</accession>
<gene>
    <name evidence="1" type="ORF">LX59_02038</name>
</gene>
<proteinExistence type="predicted"/>
<dbReference type="Proteomes" id="UP000319627">
    <property type="component" value="Unassembled WGS sequence"/>
</dbReference>
<evidence type="ECO:0000313" key="2">
    <source>
        <dbReference type="Proteomes" id="UP000319627"/>
    </source>
</evidence>
<sequence>MMIICPSWNELIDILKNEGLSFASLRRSPIRIAGRWVAVA</sequence>